<name>A0A3D9L7M8_MARFU</name>
<evidence type="ECO:0000313" key="2">
    <source>
        <dbReference type="Proteomes" id="UP000256779"/>
    </source>
</evidence>
<dbReference type="Proteomes" id="UP000256779">
    <property type="component" value="Unassembled WGS sequence"/>
</dbReference>
<proteinExistence type="predicted"/>
<dbReference type="AlphaFoldDB" id="A0A3D9L7M8"/>
<accession>A0A3D9L7M8</accession>
<protein>
    <submittedName>
        <fullName evidence="1">Uncharacterized protein</fullName>
    </submittedName>
</protein>
<dbReference type="RefSeq" id="WP_115867209.1">
    <property type="nucleotide sequence ID" value="NZ_QREG01000004.1"/>
</dbReference>
<gene>
    <name evidence="1" type="ORF">C7460_104141</name>
</gene>
<sequence length="210" mass="24319">MSDIQKAPPKLLTIQNTDRELLVSYLRGNIPRAQLSPTLQTHVDRMYICADLIRKWGTRLRVEPMLIRYIKDATGSTISRSTARNIFEDTQQIFSVTNQSNSQQFWVDILMGEIMATKKKAEAAEDYRAAVSALKVMKETIKELMGTMDASIYERIQPPKIILGYYPEELRVDKVLPDHELKKLIDKLTQKKRQKLYDQVEEAQTIEDEE</sequence>
<organism evidence="1 2">
    <name type="scientific">Marinoscillum furvescens DSM 4134</name>
    <dbReference type="NCBI Taxonomy" id="1122208"/>
    <lineage>
        <taxon>Bacteria</taxon>
        <taxon>Pseudomonadati</taxon>
        <taxon>Bacteroidota</taxon>
        <taxon>Cytophagia</taxon>
        <taxon>Cytophagales</taxon>
        <taxon>Reichenbachiellaceae</taxon>
        <taxon>Marinoscillum</taxon>
    </lineage>
</organism>
<keyword evidence="2" id="KW-1185">Reference proteome</keyword>
<dbReference type="EMBL" id="QREG01000004">
    <property type="protein sequence ID" value="REE01121.1"/>
    <property type="molecule type" value="Genomic_DNA"/>
</dbReference>
<reference evidence="1 2" key="1">
    <citation type="submission" date="2018-07" db="EMBL/GenBank/DDBJ databases">
        <title>Genomic Encyclopedia of Type Strains, Phase IV (KMG-IV): sequencing the most valuable type-strain genomes for metagenomic binning, comparative biology and taxonomic classification.</title>
        <authorList>
            <person name="Goeker M."/>
        </authorList>
    </citation>
    <scope>NUCLEOTIDE SEQUENCE [LARGE SCALE GENOMIC DNA]</scope>
    <source>
        <strain evidence="1 2">DSM 4134</strain>
    </source>
</reference>
<evidence type="ECO:0000313" key="1">
    <source>
        <dbReference type="EMBL" id="REE01121.1"/>
    </source>
</evidence>
<comment type="caution">
    <text evidence="1">The sequence shown here is derived from an EMBL/GenBank/DDBJ whole genome shotgun (WGS) entry which is preliminary data.</text>
</comment>